<dbReference type="EMBL" id="JBHSNC010000013">
    <property type="protein sequence ID" value="MFC5528821.1"/>
    <property type="molecule type" value="Genomic_DNA"/>
</dbReference>
<reference evidence="7" key="1">
    <citation type="journal article" date="2019" name="Int. J. Syst. Evol. Microbiol.">
        <title>The Global Catalogue of Microorganisms (GCM) 10K type strain sequencing project: providing services to taxonomists for standard genome sequencing and annotation.</title>
        <authorList>
            <consortium name="The Broad Institute Genomics Platform"/>
            <consortium name="The Broad Institute Genome Sequencing Center for Infectious Disease"/>
            <person name="Wu L."/>
            <person name="Ma J."/>
        </authorList>
    </citation>
    <scope>NUCLEOTIDE SEQUENCE [LARGE SCALE GENOMIC DNA]</scope>
    <source>
        <strain evidence="7">CGMCC 1.18578</strain>
    </source>
</reference>
<keyword evidence="4 5" id="KW-0472">Membrane</keyword>
<evidence type="ECO:0000256" key="5">
    <source>
        <dbReference type="SAM" id="Phobius"/>
    </source>
</evidence>
<name>A0ABW0QWC2_9BACL</name>
<proteinExistence type="predicted"/>
<dbReference type="Pfam" id="PF13564">
    <property type="entry name" value="DoxX_2"/>
    <property type="match status" value="1"/>
</dbReference>
<evidence type="ECO:0000256" key="1">
    <source>
        <dbReference type="ARBA" id="ARBA00004141"/>
    </source>
</evidence>
<evidence type="ECO:0000256" key="3">
    <source>
        <dbReference type="ARBA" id="ARBA00022989"/>
    </source>
</evidence>
<gene>
    <name evidence="6" type="ORF">ACFPQ4_05040</name>
</gene>
<comment type="caution">
    <text evidence="6">The sequence shown here is derived from an EMBL/GenBank/DDBJ whole genome shotgun (WGS) entry which is preliminary data.</text>
</comment>
<evidence type="ECO:0000256" key="2">
    <source>
        <dbReference type="ARBA" id="ARBA00022692"/>
    </source>
</evidence>
<keyword evidence="3 5" id="KW-1133">Transmembrane helix</keyword>
<evidence type="ECO:0000313" key="7">
    <source>
        <dbReference type="Proteomes" id="UP001596108"/>
    </source>
</evidence>
<dbReference type="InterPro" id="IPR032808">
    <property type="entry name" value="DoxX"/>
</dbReference>
<sequence length="124" mass="13484">MEVVVIVLQSLLALMFLMAGMGKLSGSKMHVDNFDRWRLPQGFRVVTGLVELIGAAVLIVGYWDTSWTALGALIIGITAIGGVLTHVRIKDSLKQTFPILLAGVLAWIVFGYYASDLSNFPGFN</sequence>
<accession>A0ABW0QWC2</accession>
<protein>
    <submittedName>
        <fullName evidence="6">DoxX family protein</fullName>
    </submittedName>
</protein>
<dbReference type="Proteomes" id="UP001596108">
    <property type="component" value="Unassembled WGS sequence"/>
</dbReference>
<dbReference type="RefSeq" id="WP_378110688.1">
    <property type="nucleotide sequence ID" value="NZ_JBHSNC010000013.1"/>
</dbReference>
<evidence type="ECO:0000313" key="6">
    <source>
        <dbReference type="EMBL" id="MFC5528821.1"/>
    </source>
</evidence>
<keyword evidence="2 5" id="KW-0812">Transmembrane</keyword>
<keyword evidence="7" id="KW-1185">Reference proteome</keyword>
<feature type="transmembrane region" description="Helical" evidence="5">
    <location>
        <begin position="6"/>
        <end position="24"/>
    </location>
</feature>
<feature type="transmembrane region" description="Helical" evidence="5">
    <location>
        <begin position="45"/>
        <end position="63"/>
    </location>
</feature>
<organism evidence="6 7">
    <name type="scientific">Cohnella yongneupensis</name>
    <dbReference type="NCBI Taxonomy" id="425006"/>
    <lineage>
        <taxon>Bacteria</taxon>
        <taxon>Bacillati</taxon>
        <taxon>Bacillota</taxon>
        <taxon>Bacilli</taxon>
        <taxon>Bacillales</taxon>
        <taxon>Paenibacillaceae</taxon>
        <taxon>Cohnella</taxon>
    </lineage>
</organism>
<feature type="transmembrane region" description="Helical" evidence="5">
    <location>
        <begin position="96"/>
        <end position="114"/>
    </location>
</feature>
<feature type="transmembrane region" description="Helical" evidence="5">
    <location>
        <begin position="69"/>
        <end position="89"/>
    </location>
</feature>
<comment type="subcellular location">
    <subcellularLocation>
        <location evidence="1">Membrane</location>
        <topology evidence="1">Multi-pass membrane protein</topology>
    </subcellularLocation>
</comment>
<evidence type="ECO:0000256" key="4">
    <source>
        <dbReference type="ARBA" id="ARBA00023136"/>
    </source>
</evidence>